<dbReference type="Gene3D" id="2.40.128.520">
    <property type="match status" value="1"/>
</dbReference>
<gene>
    <name evidence="2" type="ORF">Q361_105141</name>
</gene>
<evidence type="ECO:0000259" key="1">
    <source>
        <dbReference type="Pfam" id="PF09917"/>
    </source>
</evidence>
<dbReference type="AlphaFoldDB" id="A0A2S4N963"/>
<reference evidence="2 3" key="1">
    <citation type="submission" date="2018-01" db="EMBL/GenBank/DDBJ databases">
        <title>Genomic Encyclopedia of Type Strains, Phase I: the one thousand microbial genomes (KMG-I) project.</title>
        <authorList>
            <person name="Goeker M."/>
        </authorList>
    </citation>
    <scope>NUCLEOTIDE SEQUENCE [LARGE SCALE GENOMIC DNA]</scope>
    <source>
        <strain evidence="2 3">DSM 17960</strain>
    </source>
</reference>
<protein>
    <submittedName>
        <fullName evidence="2">Uncharacterized protein DUF2147</fullName>
    </submittedName>
</protein>
<proteinExistence type="predicted"/>
<dbReference type="InterPro" id="IPR019223">
    <property type="entry name" value="DUF2147"/>
</dbReference>
<dbReference type="OrthoDB" id="9814399at2"/>
<evidence type="ECO:0000313" key="3">
    <source>
        <dbReference type="Proteomes" id="UP000237056"/>
    </source>
</evidence>
<feature type="domain" description="DUF2147" evidence="1">
    <location>
        <begin position="54"/>
        <end position="150"/>
    </location>
</feature>
<evidence type="ECO:0000313" key="2">
    <source>
        <dbReference type="EMBL" id="POS02246.1"/>
    </source>
</evidence>
<sequence length="153" mass="18035">MRFANLAQTILLWIKSQNQFNKNKKIMKKLIIVIVFLLTTLKGFTQNNGDDLIGYWQTVDQKFLIKVFRENNKYVATIYSVDGKILEKQKNNIWDLKFNTDKKVWDNGKLQLPDMNHSVDCEIKMKSKDEAIILGYHGIKLLGKERKMKRLKN</sequence>
<name>A0A2S4N963_9FLAO</name>
<comment type="caution">
    <text evidence="2">The sequence shown here is derived from an EMBL/GenBank/DDBJ whole genome shotgun (WGS) entry which is preliminary data.</text>
</comment>
<organism evidence="2 3">
    <name type="scientific">Flavobacterium croceum DSM 17960</name>
    <dbReference type="NCBI Taxonomy" id="1121886"/>
    <lineage>
        <taxon>Bacteria</taxon>
        <taxon>Pseudomonadati</taxon>
        <taxon>Bacteroidota</taxon>
        <taxon>Flavobacteriia</taxon>
        <taxon>Flavobacteriales</taxon>
        <taxon>Flavobacteriaceae</taxon>
        <taxon>Flavobacterium</taxon>
    </lineage>
</organism>
<dbReference type="EMBL" id="PQNY01000005">
    <property type="protein sequence ID" value="POS02246.1"/>
    <property type="molecule type" value="Genomic_DNA"/>
</dbReference>
<accession>A0A2S4N963</accession>
<dbReference type="Pfam" id="PF09917">
    <property type="entry name" value="DUF2147"/>
    <property type="match status" value="1"/>
</dbReference>
<dbReference type="Proteomes" id="UP000237056">
    <property type="component" value="Unassembled WGS sequence"/>
</dbReference>
<keyword evidence="3" id="KW-1185">Reference proteome</keyword>